<dbReference type="InterPro" id="IPR051048">
    <property type="entry name" value="Peptidase_S8/S53_subtilisin"/>
</dbReference>
<evidence type="ECO:0000313" key="3">
    <source>
        <dbReference type="EMBL" id="CAF9907995.1"/>
    </source>
</evidence>
<name>A0A8H3ELY0_9LECA</name>
<keyword evidence="4" id="KW-1185">Reference proteome</keyword>
<dbReference type="PANTHER" id="PTHR43399:SF4">
    <property type="entry name" value="CELL WALL-ASSOCIATED PROTEASE"/>
    <property type="match status" value="1"/>
</dbReference>
<dbReference type="Gene3D" id="3.40.50.200">
    <property type="entry name" value="Peptidase S8/S53 domain"/>
    <property type="match status" value="1"/>
</dbReference>
<dbReference type="AlphaFoldDB" id="A0A8H3ELY0"/>
<dbReference type="InterPro" id="IPR000209">
    <property type="entry name" value="Peptidase_S8/S53_dom"/>
</dbReference>
<comment type="caution">
    <text evidence="3">The sequence shown here is derived from an EMBL/GenBank/DDBJ whole genome shotgun (WGS) entry which is preliminary data.</text>
</comment>
<evidence type="ECO:0000259" key="2">
    <source>
        <dbReference type="Pfam" id="PF00082"/>
    </source>
</evidence>
<dbReference type="Pfam" id="PF00082">
    <property type="entry name" value="Peptidase_S8"/>
    <property type="match status" value="1"/>
</dbReference>
<protein>
    <recommendedName>
        <fullName evidence="2">Peptidase S8/S53 domain-containing protein</fullName>
    </recommendedName>
</protein>
<dbReference type="GO" id="GO:0004252">
    <property type="term" value="F:serine-type endopeptidase activity"/>
    <property type="evidence" value="ECO:0007669"/>
    <property type="project" value="InterPro"/>
</dbReference>
<organism evidence="3 4">
    <name type="scientific">Heterodermia speciosa</name>
    <dbReference type="NCBI Taxonomy" id="116794"/>
    <lineage>
        <taxon>Eukaryota</taxon>
        <taxon>Fungi</taxon>
        <taxon>Dikarya</taxon>
        <taxon>Ascomycota</taxon>
        <taxon>Pezizomycotina</taxon>
        <taxon>Lecanoromycetes</taxon>
        <taxon>OSLEUM clade</taxon>
        <taxon>Lecanoromycetidae</taxon>
        <taxon>Caliciales</taxon>
        <taxon>Physciaceae</taxon>
        <taxon>Heterodermia</taxon>
    </lineage>
</organism>
<dbReference type="InterPro" id="IPR036852">
    <property type="entry name" value="Peptidase_S8/S53_dom_sf"/>
</dbReference>
<dbReference type="SUPFAM" id="SSF52743">
    <property type="entry name" value="Subtilisin-like"/>
    <property type="match status" value="1"/>
</dbReference>
<dbReference type="OrthoDB" id="10256524at2759"/>
<gene>
    <name evidence="3" type="ORF">HETSPECPRED_007959</name>
</gene>
<evidence type="ECO:0000313" key="4">
    <source>
        <dbReference type="Proteomes" id="UP000664521"/>
    </source>
</evidence>
<dbReference type="PANTHER" id="PTHR43399">
    <property type="entry name" value="SUBTILISIN-RELATED"/>
    <property type="match status" value="1"/>
</dbReference>
<sequence length="172" mass="17921">MNAKDPVGHGAHVCGSVCVSSIYTIPVLEKDISVKGTAPAAKLMMQAMSNHHNFVILIAAGNDADEKNHGVSQVGDNSAAKNCITAGATSTSRSNDGAYYNPKKLTPGITDTAVFSSRGPTKSILDSEGRTIAGRIKSDVVAPGFVILSAVSRCLATTDRVRSRFGRSGDKD</sequence>
<dbReference type="EMBL" id="CAJPDS010000006">
    <property type="protein sequence ID" value="CAF9907995.1"/>
    <property type="molecule type" value="Genomic_DNA"/>
</dbReference>
<reference evidence="3" key="1">
    <citation type="submission" date="2021-03" db="EMBL/GenBank/DDBJ databases">
        <authorList>
            <person name="Tagirdzhanova G."/>
        </authorList>
    </citation>
    <scope>NUCLEOTIDE SEQUENCE</scope>
</reference>
<dbReference type="GO" id="GO:0006508">
    <property type="term" value="P:proteolysis"/>
    <property type="evidence" value="ECO:0007669"/>
    <property type="project" value="InterPro"/>
</dbReference>
<accession>A0A8H3ELY0</accession>
<evidence type="ECO:0000256" key="1">
    <source>
        <dbReference type="ARBA" id="ARBA00011073"/>
    </source>
</evidence>
<dbReference type="Proteomes" id="UP000664521">
    <property type="component" value="Unassembled WGS sequence"/>
</dbReference>
<comment type="similarity">
    <text evidence="1">Belongs to the peptidase S8 family.</text>
</comment>
<proteinExistence type="inferred from homology"/>
<feature type="domain" description="Peptidase S8/S53" evidence="2">
    <location>
        <begin position="42"/>
        <end position="157"/>
    </location>
</feature>